<reference evidence="5 6" key="1">
    <citation type="submission" date="2018-11" db="EMBL/GenBank/DDBJ databases">
        <title>Genomic analyses of the natural microbiome of Caenorhabditis elegans.</title>
        <authorList>
            <person name="Samuel B."/>
        </authorList>
    </citation>
    <scope>NUCLEOTIDE SEQUENCE [LARGE SCALE GENOMIC DNA]</scope>
    <source>
        <strain evidence="5 6">BIGb0473</strain>
    </source>
</reference>
<dbReference type="PROSITE" id="PS51450">
    <property type="entry name" value="LRR"/>
    <property type="match status" value="1"/>
</dbReference>
<feature type="binding site" evidence="3">
    <location>
        <position position="233"/>
    </location>
    <ligand>
        <name>ATP</name>
        <dbReference type="ChEBI" id="CHEBI:30616"/>
    </ligand>
</feature>
<keyword evidence="3" id="KW-0067">ATP-binding</keyword>
<keyword evidence="3" id="KW-0547">Nucleotide-binding</keyword>
<name>A0A9X8HJ08_PSEPU</name>
<dbReference type="GO" id="GO:0004674">
    <property type="term" value="F:protein serine/threonine kinase activity"/>
    <property type="evidence" value="ECO:0007669"/>
    <property type="project" value="UniProtKB-KW"/>
</dbReference>
<keyword evidence="5" id="KW-0723">Serine/threonine-protein kinase</keyword>
<dbReference type="Pfam" id="PF13855">
    <property type="entry name" value="LRR_8"/>
    <property type="match status" value="2"/>
</dbReference>
<dbReference type="GO" id="GO:0005524">
    <property type="term" value="F:ATP binding"/>
    <property type="evidence" value="ECO:0007669"/>
    <property type="project" value="UniProtKB-UniRule"/>
</dbReference>
<dbReference type="InterPro" id="IPR032675">
    <property type="entry name" value="LRR_dom_sf"/>
</dbReference>
<keyword evidence="5" id="KW-0418">Kinase</keyword>
<dbReference type="AlphaFoldDB" id="A0A9X8HJ08"/>
<dbReference type="RefSeq" id="WP_104572535.1">
    <property type="nucleotide sequence ID" value="NZ_RJUR01000014.1"/>
</dbReference>
<evidence type="ECO:0000259" key="4">
    <source>
        <dbReference type="PROSITE" id="PS50011"/>
    </source>
</evidence>
<keyword evidence="2" id="KW-0677">Repeat</keyword>
<sequence length="435" mass="46569">MHTLDDLRRGRLAGATRLDLSCGLTQFPDEIFELADSLEVLNLSGNALSSLPHDLGRLHRLKVLFCSHNRFTEVPASVGQCLRLEMVGLRNNRITHLPAAALGPNLRALVLTENCLEQLPDALGDCQQLQKLMLAGNRLRALPASLARCQRLELLRVSANRLSELPQWLLTMPRLAWLAYAGNPLPQGLAAPQAPGRCDAIDWHALELGEVLGQGASGVIHRVQVAGRKAALKLYKGQMTSDGSPLNEMQACVAAGAHPNLIPLLGQVANHPHQVPGLLMALVGTHLSALAGPPSLQTCTRDVYPPDLCLGLQAATRLATAIASVAAHLHQRGITHGDLYAHNILCDAQGNAVLGDFGAASFFAQDGSVAADALQRIEVRAFGVLLGELLACCGEASEELADLQASCVQPQVLARPDFAQVERVLRRQGRLLQEA</sequence>
<evidence type="ECO:0000256" key="2">
    <source>
        <dbReference type="ARBA" id="ARBA00022737"/>
    </source>
</evidence>
<dbReference type="PROSITE" id="PS50011">
    <property type="entry name" value="PROTEIN_KINASE_DOM"/>
    <property type="match status" value="1"/>
</dbReference>
<dbReference type="InterPro" id="IPR001611">
    <property type="entry name" value="Leu-rich_rpt"/>
</dbReference>
<dbReference type="InterPro" id="IPR017441">
    <property type="entry name" value="Protein_kinase_ATP_BS"/>
</dbReference>
<evidence type="ECO:0000313" key="5">
    <source>
        <dbReference type="EMBL" id="ROQ48901.1"/>
    </source>
</evidence>
<dbReference type="GO" id="GO:0005737">
    <property type="term" value="C:cytoplasm"/>
    <property type="evidence" value="ECO:0007669"/>
    <property type="project" value="TreeGrafter"/>
</dbReference>
<dbReference type="Proteomes" id="UP000269115">
    <property type="component" value="Unassembled WGS sequence"/>
</dbReference>
<accession>A0A9X8HJ08</accession>
<dbReference type="SUPFAM" id="SSF52058">
    <property type="entry name" value="L domain-like"/>
    <property type="match status" value="1"/>
</dbReference>
<evidence type="ECO:0000256" key="1">
    <source>
        <dbReference type="ARBA" id="ARBA00022614"/>
    </source>
</evidence>
<feature type="domain" description="Protein kinase" evidence="4">
    <location>
        <begin position="206"/>
        <end position="435"/>
    </location>
</feature>
<dbReference type="InterPro" id="IPR050216">
    <property type="entry name" value="LRR_domain-containing"/>
</dbReference>
<comment type="caution">
    <text evidence="5">The sequence shown here is derived from an EMBL/GenBank/DDBJ whole genome shotgun (WGS) entry which is preliminary data.</text>
</comment>
<dbReference type="SMART" id="SM00364">
    <property type="entry name" value="LRR_BAC"/>
    <property type="match status" value="5"/>
</dbReference>
<dbReference type="InterPro" id="IPR011009">
    <property type="entry name" value="Kinase-like_dom_sf"/>
</dbReference>
<dbReference type="Gene3D" id="3.80.10.10">
    <property type="entry name" value="Ribonuclease Inhibitor"/>
    <property type="match status" value="2"/>
</dbReference>
<dbReference type="InterPro" id="IPR003591">
    <property type="entry name" value="Leu-rich_rpt_typical-subtyp"/>
</dbReference>
<organism evidence="5 6">
    <name type="scientific">Pseudomonas putida</name>
    <name type="common">Arthrobacter siderocapsulatus</name>
    <dbReference type="NCBI Taxonomy" id="303"/>
    <lineage>
        <taxon>Bacteria</taxon>
        <taxon>Pseudomonadati</taxon>
        <taxon>Pseudomonadota</taxon>
        <taxon>Gammaproteobacteria</taxon>
        <taxon>Pseudomonadales</taxon>
        <taxon>Pseudomonadaceae</taxon>
        <taxon>Pseudomonas</taxon>
    </lineage>
</organism>
<dbReference type="EMBL" id="RJUR01000014">
    <property type="protein sequence ID" value="ROQ48901.1"/>
    <property type="molecule type" value="Genomic_DNA"/>
</dbReference>
<dbReference type="SUPFAM" id="SSF56112">
    <property type="entry name" value="Protein kinase-like (PK-like)"/>
    <property type="match status" value="1"/>
</dbReference>
<dbReference type="PANTHER" id="PTHR48051">
    <property type="match status" value="1"/>
</dbReference>
<gene>
    <name evidence="5" type="ORF">EDF85_3204</name>
</gene>
<keyword evidence="5" id="KW-0808">Transferase</keyword>
<evidence type="ECO:0000313" key="6">
    <source>
        <dbReference type="Proteomes" id="UP000269115"/>
    </source>
</evidence>
<proteinExistence type="predicted"/>
<dbReference type="Gene3D" id="3.30.200.20">
    <property type="entry name" value="Phosphorylase Kinase, domain 1"/>
    <property type="match status" value="1"/>
</dbReference>
<evidence type="ECO:0000256" key="3">
    <source>
        <dbReference type="PROSITE-ProRule" id="PRU10141"/>
    </source>
</evidence>
<keyword evidence="1" id="KW-0433">Leucine-rich repeat</keyword>
<protein>
    <submittedName>
        <fullName evidence="5">Serine/threonine protein kinase</fullName>
    </submittedName>
</protein>
<dbReference type="Pfam" id="PF00069">
    <property type="entry name" value="Pkinase"/>
    <property type="match status" value="1"/>
</dbReference>
<dbReference type="Gene3D" id="1.10.510.10">
    <property type="entry name" value="Transferase(Phosphotransferase) domain 1"/>
    <property type="match status" value="1"/>
</dbReference>
<dbReference type="PANTHER" id="PTHR48051:SF1">
    <property type="entry name" value="RAS SUPPRESSOR PROTEIN 1"/>
    <property type="match status" value="1"/>
</dbReference>
<dbReference type="InterPro" id="IPR000719">
    <property type="entry name" value="Prot_kinase_dom"/>
</dbReference>
<dbReference type="PROSITE" id="PS00107">
    <property type="entry name" value="PROTEIN_KINASE_ATP"/>
    <property type="match status" value="1"/>
</dbReference>
<dbReference type="SMART" id="SM00369">
    <property type="entry name" value="LRR_TYP"/>
    <property type="match status" value="6"/>
</dbReference>